<dbReference type="InterPro" id="IPR001199">
    <property type="entry name" value="Cyt_B5-like_heme/steroid-bd"/>
</dbReference>
<dbReference type="SMART" id="SM01117">
    <property type="entry name" value="Cyt-b5"/>
    <property type="match status" value="1"/>
</dbReference>
<dbReference type="PANTHER" id="PTHR10281">
    <property type="entry name" value="MEMBRANE-ASSOCIATED PROGESTERONE RECEPTOR COMPONENT-RELATED"/>
    <property type="match status" value="1"/>
</dbReference>
<evidence type="ECO:0000256" key="1">
    <source>
        <dbReference type="ARBA" id="ARBA00038357"/>
    </source>
</evidence>
<protein>
    <submittedName>
        <fullName evidence="5">PGRMC1_2</fullName>
    </submittedName>
</protein>
<dbReference type="SUPFAM" id="SSF55856">
    <property type="entry name" value="Cytochrome b5-like heme/steroid binding domain"/>
    <property type="match status" value="1"/>
</dbReference>
<keyword evidence="6" id="KW-1185">Reference proteome</keyword>
<dbReference type="OrthoDB" id="547796at2759"/>
<evidence type="ECO:0000259" key="4">
    <source>
        <dbReference type="SMART" id="SM01117"/>
    </source>
</evidence>
<comment type="similarity">
    <text evidence="1">Belongs to the cytochrome b5 family. MAPR subfamily.</text>
</comment>
<feature type="compositionally biased region" description="Basic and acidic residues" evidence="2">
    <location>
        <begin position="182"/>
        <end position="193"/>
    </location>
</feature>
<keyword evidence="3" id="KW-0812">Transmembrane</keyword>
<dbReference type="InterPro" id="IPR036400">
    <property type="entry name" value="Cyt_B5-like_heme/steroid_sf"/>
</dbReference>
<dbReference type="AlphaFoldDB" id="A0A6J8DK42"/>
<dbReference type="SMR" id="A0A6J8DK42"/>
<name>A0A6J8DK42_MYTCO</name>
<reference evidence="5 6" key="1">
    <citation type="submission" date="2020-06" db="EMBL/GenBank/DDBJ databases">
        <authorList>
            <person name="Li R."/>
            <person name="Bekaert M."/>
        </authorList>
    </citation>
    <scope>NUCLEOTIDE SEQUENCE [LARGE SCALE GENOMIC DNA]</scope>
    <source>
        <strain evidence="6">wild</strain>
    </source>
</reference>
<dbReference type="PANTHER" id="PTHR10281:SF106">
    <property type="entry name" value="IP06960P-RELATED"/>
    <property type="match status" value="1"/>
</dbReference>
<evidence type="ECO:0000313" key="5">
    <source>
        <dbReference type="EMBL" id="CAC5408968.1"/>
    </source>
</evidence>
<dbReference type="GO" id="GO:0016020">
    <property type="term" value="C:membrane"/>
    <property type="evidence" value="ECO:0007669"/>
    <property type="project" value="TreeGrafter"/>
</dbReference>
<dbReference type="EMBL" id="CACVKT020007616">
    <property type="protein sequence ID" value="CAC5408968.1"/>
    <property type="molecule type" value="Genomic_DNA"/>
</dbReference>
<dbReference type="GO" id="GO:0005783">
    <property type="term" value="C:endoplasmic reticulum"/>
    <property type="evidence" value="ECO:0007669"/>
    <property type="project" value="TreeGrafter"/>
</dbReference>
<accession>A0A6J8DK42</accession>
<evidence type="ECO:0000256" key="3">
    <source>
        <dbReference type="SAM" id="Phobius"/>
    </source>
</evidence>
<gene>
    <name evidence="5" type="ORF">MCOR_42307</name>
</gene>
<dbReference type="Pfam" id="PF00173">
    <property type="entry name" value="Cyt-b5"/>
    <property type="match status" value="1"/>
</dbReference>
<dbReference type="InterPro" id="IPR050577">
    <property type="entry name" value="MAPR/NEUFC/NENF-like"/>
</dbReference>
<feature type="region of interest" description="Disordered" evidence="2">
    <location>
        <begin position="166"/>
        <end position="193"/>
    </location>
</feature>
<feature type="transmembrane region" description="Helical" evidence="3">
    <location>
        <begin position="22"/>
        <end position="40"/>
    </location>
</feature>
<sequence length="193" mass="22020">MADEVVDETKSGGFFSNLLSELIGSPLNLLLLAICLFLLYKIIGGRRDTTPSAPKPQIPRLKKKDFTLEQLKEYDGRGQEGRILIAVNFKVFDVTRGKRFYGPDGAYGVFAGRDASRGLGTFSLNEEALKDEYDDLSDLNLEQMERVKEWEMQFTEKYDYVGRLLKPGETPREYSDTEDEHSEDKSTEEKKKD</sequence>
<dbReference type="FunFam" id="3.10.120.10:FF:000003">
    <property type="entry name" value="membrane-associated progesterone receptor component 1"/>
    <property type="match status" value="1"/>
</dbReference>
<dbReference type="Gene3D" id="3.10.120.10">
    <property type="entry name" value="Cytochrome b5-like heme/steroid binding domain"/>
    <property type="match status" value="1"/>
</dbReference>
<proteinExistence type="inferred from homology"/>
<dbReference type="Proteomes" id="UP000507470">
    <property type="component" value="Unassembled WGS sequence"/>
</dbReference>
<evidence type="ECO:0000256" key="2">
    <source>
        <dbReference type="SAM" id="MobiDB-lite"/>
    </source>
</evidence>
<keyword evidence="3" id="KW-0472">Membrane</keyword>
<keyword evidence="3" id="KW-1133">Transmembrane helix</keyword>
<evidence type="ECO:0000313" key="6">
    <source>
        <dbReference type="Proteomes" id="UP000507470"/>
    </source>
</evidence>
<organism evidence="5 6">
    <name type="scientific">Mytilus coruscus</name>
    <name type="common">Sea mussel</name>
    <dbReference type="NCBI Taxonomy" id="42192"/>
    <lineage>
        <taxon>Eukaryota</taxon>
        <taxon>Metazoa</taxon>
        <taxon>Spiralia</taxon>
        <taxon>Lophotrochozoa</taxon>
        <taxon>Mollusca</taxon>
        <taxon>Bivalvia</taxon>
        <taxon>Autobranchia</taxon>
        <taxon>Pteriomorphia</taxon>
        <taxon>Mytilida</taxon>
        <taxon>Mytiloidea</taxon>
        <taxon>Mytilidae</taxon>
        <taxon>Mytilinae</taxon>
        <taxon>Mytilus</taxon>
    </lineage>
</organism>
<feature type="domain" description="Cytochrome b5 heme-binding" evidence="4">
    <location>
        <begin position="66"/>
        <end position="165"/>
    </location>
</feature>